<name>A0A852ZIM3_9ACTN</name>
<sequence length="464" mass="49815">MRRQYCQVLLYGLSGSAAVVAFAVGVQLTDGRFCYLGGLFAIVGGLFALVGLTVALVSFAVALIGVALAIVGDPFPLVGFAVALVGDSFPFVGDSFTFVAFAVAFVGFVVALVAELIAFVGPARTFVGLDESEFLEPPAGLCLHAADVGPAPSFLACLIASSGRVGAFVGGLTAACGGFTFLRREEFSSLQRSPAQPCGERTRLGGSLPKAQCDPLPSGDFDRFVLPTVICGGHISNVARHGAAIPRPSLGSRWTVLRPTVTSGGFGWLRTRRVFDWADMGGRSSVRDVPRLQGMGADLSPNGGPEYDETVRQLRDREDRLRQAAARLRDQSAQEFDRCIQEWHSPDLWRDRAATLRRQDRAIAGSEREVASTLRAQAAQERIRVGEAVPVELGARELAAKDRQRVADDREAVADEREHIADRREADADEREAALNLREADLDRREKSSPEQAGTQPRSTSSGS</sequence>
<dbReference type="AlphaFoldDB" id="A0A852ZIM3"/>
<keyword evidence="4" id="KW-1185">Reference proteome</keyword>
<gene>
    <name evidence="3" type="ORF">F4554_005442</name>
</gene>
<dbReference type="Proteomes" id="UP000579605">
    <property type="component" value="Unassembled WGS sequence"/>
</dbReference>
<feature type="region of interest" description="Disordered" evidence="1">
    <location>
        <begin position="409"/>
        <end position="464"/>
    </location>
</feature>
<reference evidence="3 4" key="1">
    <citation type="submission" date="2020-07" db="EMBL/GenBank/DDBJ databases">
        <title>Sequencing the genomes of 1000 actinobacteria strains.</title>
        <authorList>
            <person name="Klenk H.-P."/>
        </authorList>
    </citation>
    <scope>NUCLEOTIDE SEQUENCE [LARGE SCALE GENOMIC DNA]</scope>
    <source>
        <strain evidence="3 4">DSM 18448</strain>
    </source>
</reference>
<feature type="transmembrane region" description="Helical" evidence="2">
    <location>
        <begin position="98"/>
        <end position="120"/>
    </location>
</feature>
<evidence type="ECO:0000256" key="2">
    <source>
        <dbReference type="SAM" id="Phobius"/>
    </source>
</evidence>
<evidence type="ECO:0000313" key="4">
    <source>
        <dbReference type="Proteomes" id="UP000579605"/>
    </source>
</evidence>
<feature type="transmembrane region" description="Helical" evidence="2">
    <location>
        <begin position="39"/>
        <end position="68"/>
    </location>
</feature>
<accession>A0A852ZIM3</accession>
<evidence type="ECO:0000256" key="1">
    <source>
        <dbReference type="SAM" id="MobiDB-lite"/>
    </source>
</evidence>
<feature type="compositionally biased region" description="Basic and acidic residues" evidence="1">
    <location>
        <begin position="409"/>
        <end position="426"/>
    </location>
</feature>
<proteinExistence type="predicted"/>
<dbReference type="RefSeq" id="WP_179785441.1">
    <property type="nucleotide sequence ID" value="NZ_BAAARR010000021.1"/>
</dbReference>
<organism evidence="3 4">
    <name type="scientific">Actinopolymorpha rutila</name>
    <dbReference type="NCBI Taxonomy" id="446787"/>
    <lineage>
        <taxon>Bacteria</taxon>
        <taxon>Bacillati</taxon>
        <taxon>Actinomycetota</taxon>
        <taxon>Actinomycetes</taxon>
        <taxon>Propionibacteriales</taxon>
        <taxon>Actinopolymorphaceae</taxon>
        <taxon>Actinopolymorpha</taxon>
    </lineage>
</organism>
<feature type="compositionally biased region" description="Polar residues" evidence="1">
    <location>
        <begin position="450"/>
        <end position="464"/>
    </location>
</feature>
<comment type="caution">
    <text evidence="3">The sequence shown here is derived from an EMBL/GenBank/DDBJ whole genome shotgun (WGS) entry which is preliminary data.</text>
</comment>
<dbReference type="EMBL" id="JACBZH010000001">
    <property type="protein sequence ID" value="NYH92804.1"/>
    <property type="molecule type" value="Genomic_DNA"/>
</dbReference>
<keyword evidence="2" id="KW-1133">Transmembrane helix</keyword>
<feature type="compositionally biased region" description="Basic and acidic residues" evidence="1">
    <location>
        <begin position="438"/>
        <end position="449"/>
    </location>
</feature>
<evidence type="ECO:0000313" key="3">
    <source>
        <dbReference type="EMBL" id="NYH92804.1"/>
    </source>
</evidence>
<protein>
    <submittedName>
        <fullName evidence="3">Uncharacterized protein</fullName>
    </submittedName>
</protein>
<keyword evidence="2" id="KW-0812">Transmembrane</keyword>
<keyword evidence="2" id="KW-0472">Membrane</keyword>